<protein>
    <submittedName>
        <fullName evidence="1">Uncharacterized protein</fullName>
    </submittedName>
</protein>
<proteinExistence type="predicted"/>
<sequence>MSHPDNQEQKQLHSRLQFAAICSITQLPKADIDTRALVHRFSQEAKRSLVIWMGSRYRVLWQALHSI</sequence>
<gene>
    <name evidence="1" type="ORF">F9C07_11140</name>
</gene>
<dbReference type="Proteomes" id="UP000596276">
    <property type="component" value="Chromosome 1"/>
</dbReference>
<evidence type="ECO:0000313" key="2">
    <source>
        <dbReference type="Proteomes" id="UP000596276"/>
    </source>
</evidence>
<reference evidence="2" key="1">
    <citation type="journal article" date="2021" name="G3 (Bethesda)">
        <title>Chromosome assembled and annotated genome sequence of Aspergillus flavus NRRL 3357.</title>
        <authorList>
            <person name="Skerker J.M."/>
            <person name="Pianalto K.M."/>
            <person name="Mondo S.J."/>
            <person name="Yang K."/>
            <person name="Arkin A.P."/>
            <person name="Keller N.P."/>
            <person name="Grigoriev I.V."/>
            <person name="Louise Glass N.L."/>
        </authorList>
    </citation>
    <scope>NUCLEOTIDE SEQUENCE [LARGE SCALE GENOMIC DNA]</scope>
    <source>
        <strain evidence="2">ATCC 200026 / FGSC A1120 / IAM 13836 / NRRL 3357 / JCM 12722 / SRRC 167</strain>
    </source>
</reference>
<dbReference type="AlphaFoldDB" id="A0A7U2MSF7"/>
<dbReference type="VEuPathDB" id="FungiDB:F9C07_11140"/>
<organism evidence="1 2">
    <name type="scientific">Aspergillus flavus (strain ATCC 200026 / FGSC A1120 / IAM 13836 / NRRL 3357 / JCM 12722 / SRRC 167)</name>
    <dbReference type="NCBI Taxonomy" id="332952"/>
    <lineage>
        <taxon>Eukaryota</taxon>
        <taxon>Fungi</taxon>
        <taxon>Dikarya</taxon>
        <taxon>Ascomycota</taxon>
        <taxon>Pezizomycotina</taxon>
        <taxon>Eurotiomycetes</taxon>
        <taxon>Eurotiomycetidae</taxon>
        <taxon>Eurotiales</taxon>
        <taxon>Aspergillaceae</taxon>
        <taxon>Aspergillus</taxon>
        <taxon>Aspergillus subgen. Circumdati</taxon>
    </lineage>
</organism>
<accession>A0A7U2MSF7</accession>
<name>A0A7U2MSF7_ASPFN</name>
<dbReference type="EMBL" id="CP044619">
    <property type="protein sequence ID" value="QRD89044.1"/>
    <property type="molecule type" value="Genomic_DNA"/>
</dbReference>
<evidence type="ECO:0000313" key="1">
    <source>
        <dbReference type="EMBL" id="QRD89044.1"/>
    </source>
</evidence>
<keyword evidence="2" id="KW-1185">Reference proteome</keyword>